<keyword evidence="5" id="KW-0378">Hydrolase</keyword>
<dbReference type="RefSeq" id="WP_002263411.1">
    <property type="nucleotide sequence ID" value="NZ_CBCRTG010000004.1"/>
</dbReference>
<feature type="compositionally biased region" description="Polar residues" evidence="1">
    <location>
        <begin position="37"/>
        <end position="48"/>
    </location>
</feature>
<reference evidence="6" key="3">
    <citation type="journal article" date="2021" name="Mol. Oral. Microbiol.">
        <title>Multiple factors are involved in regulation of extracellular membrane vesicle biogenesis in Streptococcus mutans.</title>
        <authorList>
            <person name="Wen Z.T."/>
            <person name="Jorgensen A.N."/>
            <person name="Huang X."/>
            <person name="Ellepola K."/>
            <person name="Chapman L."/>
            <person name="Wu H."/>
            <person name="Jeannine Brady L."/>
        </authorList>
    </citation>
    <scope>NUCLEOTIDE SEQUENCE</scope>
    <source>
        <strain evidence="6">27-3</strain>
    </source>
</reference>
<keyword evidence="2" id="KW-0812">Transmembrane</keyword>
<dbReference type="GO" id="GO:0004180">
    <property type="term" value="F:carboxypeptidase activity"/>
    <property type="evidence" value="ECO:0007669"/>
    <property type="project" value="UniProtKB-KW"/>
</dbReference>
<feature type="domain" description="D-alanyl-D-alanine carboxypeptidase-like core" evidence="3">
    <location>
        <begin position="92"/>
        <end position="225"/>
    </location>
</feature>
<name>A0A0A8K896_STRMG</name>
<evidence type="ECO:0000259" key="3">
    <source>
        <dbReference type="Pfam" id="PF02557"/>
    </source>
</evidence>
<dbReference type="InterPro" id="IPR003709">
    <property type="entry name" value="VanY-like_core_dom"/>
</dbReference>
<dbReference type="SUPFAM" id="SSF55166">
    <property type="entry name" value="Hedgehog/DD-peptidase"/>
    <property type="match status" value="1"/>
</dbReference>
<dbReference type="PANTHER" id="PTHR34385:SF1">
    <property type="entry name" value="PEPTIDOGLYCAN L-ALANYL-D-GLUTAMATE ENDOPEPTIDASE CWLK"/>
    <property type="match status" value="1"/>
</dbReference>
<keyword evidence="5" id="KW-0645">Protease</keyword>
<accession>A0A0A8K896</accession>
<evidence type="ECO:0000256" key="1">
    <source>
        <dbReference type="SAM" id="MobiDB-lite"/>
    </source>
</evidence>
<dbReference type="EMBL" id="CP066294">
    <property type="protein sequence ID" value="QQL46989.1"/>
    <property type="molecule type" value="Genomic_DNA"/>
</dbReference>
<evidence type="ECO:0000256" key="2">
    <source>
        <dbReference type="SAM" id="Phobius"/>
    </source>
</evidence>
<evidence type="ECO:0000313" key="7">
    <source>
        <dbReference type="Proteomes" id="UP000595884"/>
    </source>
</evidence>
<evidence type="ECO:0000313" key="5">
    <source>
        <dbReference type="EMBL" id="BAQ19578.1"/>
    </source>
</evidence>
<keyword evidence="2" id="KW-0472">Membrane</keyword>
<dbReference type="Pfam" id="PF02557">
    <property type="entry name" value="VanY"/>
    <property type="match status" value="1"/>
</dbReference>
<evidence type="ECO:0000313" key="4">
    <source>
        <dbReference type="EMBL" id="BAQ19570.1"/>
    </source>
</evidence>
<dbReference type="CDD" id="cd14852">
    <property type="entry name" value="LD-carboxypeptidase"/>
    <property type="match status" value="1"/>
</dbReference>
<feature type="transmembrane region" description="Helical" evidence="2">
    <location>
        <begin position="7"/>
        <end position="28"/>
    </location>
</feature>
<feature type="region of interest" description="Disordered" evidence="1">
    <location>
        <begin position="37"/>
        <end position="58"/>
    </location>
</feature>
<dbReference type="InterPro" id="IPR052179">
    <property type="entry name" value="DD-CPase-like"/>
</dbReference>
<dbReference type="EMBL" id="AB742040">
    <property type="protein sequence ID" value="BAQ19570.1"/>
    <property type="molecule type" value="Genomic_DNA"/>
</dbReference>
<keyword evidence="5" id="KW-0121">Carboxypeptidase</keyword>
<dbReference type="Proteomes" id="UP000595884">
    <property type="component" value="Chromosome"/>
</dbReference>
<keyword evidence="2" id="KW-1133">Transmembrane helix</keyword>
<gene>
    <name evidence="6" type="ORF">IGS65_008015</name>
</gene>
<dbReference type="PANTHER" id="PTHR34385">
    <property type="entry name" value="D-ALANYL-D-ALANINE CARBOXYPEPTIDASE"/>
    <property type="match status" value="1"/>
</dbReference>
<organism evidence="5">
    <name type="scientific">Streptococcus mutans</name>
    <dbReference type="NCBI Taxonomy" id="1309"/>
    <lineage>
        <taxon>Bacteria</taxon>
        <taxon>Bacillati</taxon>
        <taxon>Bacillota</taxon>
        <taxon>Bacilli</taxon>
        <taxon>Lactobacillales</taxon>
        <taxon>Streptococcaceae</taxon>
        <taxon>Streptococcus</taxon>
    </lineage>
</organism>
<evidence type="ECO:0000313" key="6">
    <source>
        <dbReference type="EMBL" id="QQL46989.1"/>
    </source>
</evidence>
<sequence length="249" mass="27845">MKRNSSLLTIVLQIGIIFVFILGIYLFLHKGKQGAQENTVGNKTQQAAETKKSKQTAGLPNVSANDWELVLVNRDHITAEMNPDVTDIDGVKVDSRIAENTRKFLAAAQEIDSSEHLISGYRSVAYQEELYNNYIAQEKANNPSLSQEEAQKQVQTYSQPPGSSEHQTGLAIDMSTVDSLNQSDANVVAKVAAIAPKYGFVLRFPEGKKDATGIDYEDWHYRYVGVKSAKYMTKHDLTLEEYLKKLKEK</sequence>
<proteinExistence type="predicted"/>
<feature type="region of interest" description="Disordered" evidence="1">
    <location>
        <begin position="142"/>
        <end position="167"/>
    </location>
</feature>
<dbReference type="InterPro" id="IPR009045">
    <property type="entry name" value="Zn_M74/Hedgehog-like"/>
</dbReference>
<reference evidence="7" key="2">
    <citation type="submission" date="2020-12" db="EMBL/GenBank/DDBJ databases">
        <authorList>
            <person name="Wen Z.T."/>
        </authorList>
    </citation>
    <scope>NUCLEOTIDE SEQUENCE [LARGE SCALE GENOMIC DNA]</scope>
    <source>
        <strain evidence="7">27-3</strain>
    </source>
</reference>
<dbReference type="GO" id="GO:0006508">
    <property type="term" value="P:proteolysis"/>
    <property type="evidence" value="ECO:0007669"/>
    <property type="project" value="InterPro"/>
</dbReference>
<reference evidence="5" key="1">
    <citation type="submission" date="2012-08" db="EMBL/GenBank/DDBJ databases">
        <title>Sequence analysis of the upstream regions of Streptococcus mutans fructan hydrolase genes.</title>
        <authorList>
            <person name="Tamura H."/>
        </authorList>
    </citation>
    <scope>NUCLEOTIDE SEQUENCE</scope>
    <source>
        <strain evidence="4">Ingbritt</strain>
        <strain evidence="5">Xc</strain>
    </source>
</reference>
<dbReference type="eggNOG" id="COG1876">
    <property type="taxonomic scope" value="Bacteria"/>
</dbReference>
<dbReference type="InterPro" id="IPR058193">
    <property type="entry name" value="VanY/YodJ_core_dom"/>
</dbReference>
<dbReference type="EMBL" id="AB742042">
    <property type="protein sequence ID" value="BAQ19578.1"/>
    <property type="molecule type" value="Genomic_DNA"/>
</dbReference>
<protein>
    <submittedName>
        <fullName evidence="6">D-alanyl-D-alanine carboxypeptidase family protein</fullName>
    </submittedName>
    <submittedName>
        <fullName evidence="5">Putative serine-type D-Ala-D-Ala carboxypeptidase</fullName>
    </submittedName>
</protein>
<dbReference type="Gene3D" id="3.30.1380.10">
    <property type="match status" value="1"/>
</dbReference>
<dbReference type="OMA" id="EYEDWHY"/>
<dbReference type="AlphaFoldDB" id="A0A0A8K896"/>